<keyword evidence="2" id="KW-1185">Reference proteome</keyword>
<dbReference type="AlphaFoldDB" id="A0A167GWB5"/>
<dbReference type="Proteomes" id="UP000076738">
    <property type="component" value="Unassembled WGS sequence"/>
</dbReference>
<evidence type="ECO:0000313" key="2">
    <source>
        <dbReference type="Proteomes" id="UP000076738"/>
    </source>
</evidence>
<gene>
    <name evidence="1" type="ORF">CALVIDRAFT_542236</name>
</gene>
<proteinExistence type="predicted"/>
<dbReference type="EMBL" id="KV417331">
    <property type="protein sequence ID" value="KZO90977.1"/>
    <property type="molecule type" value="Genomic_DNA"/>
</dbReference>
<sequence>MSSTLQSIPDPRHKRTISASWTTRTLFEVQDRIRVDGVKYECILQHTATAKNKPGQGDEWELCWKTVAMAAGTRELQE</sequence>
<organism evidence="1 2">
    <name type="scientific">Calocera viscosa (strain TUFC12733)</name>
    <dbReference type="NCBI Taxonomy" id="1330018"/>
    <lineage>
        <taxon>Eukaryota</taxon>
        <taxon>Fungi</taxon>
        <taxon>Dikarya</taxon>
        <taxon>Basidiomycota</taxon>
        <taxon>Agaricomycotina</taxon>
        <taxon>Dacrymycetes</taxon>
        <taxon>Dacrymycetales</taxon>
        <taxon>Dacrymycetaceae</taxon>
        <taxon>Calocera</taxon>
    </lineage>
</organism>
<dbReference type="Gene3D" id="2.10.10.20">
    <property type="entry name" value="Carbohydrate-binding module superfamily 5/12"/>
    <property type="match status" value="1"/>
</dbReference>
<protein>
    <submittedName>
        <fullName evidence="1">Uncharacterized protein</fullName>
    </submittedName>
</protein>
<name>A0A167GWB5_CALVF</name>
<reference evidence="1 2" key="1">
    <citation type="journal article" date="2016" name="Mol. Biol. Evol.">
        <title>Comparative Genomics of Early-Diverging Mushroom-Forming Fungi Provides Insights into the Origins of Lignocellulose Decay Capabilities.</title>
        <authorList>
            <person name="Nagy L.G."/>
            <person name="Riley R."/>
            <person name="Tritt A."/>
            <person name="Adam C."/>
            <person name="Daum C."/>
            <person name="Floudas D."/>
            <person name="Sun H."/>
            <person name="Yadav J.S."/>
            <person name="Pangilinan J."/>
            <person name="Larsson K.H."/>
            <person name="Matsuura K."/>
            <person name="Barry K."/>
            <person name="Labutti K."/>
            <person name="Kuo R."/>
            <person name="Ohm R.A."/>
            <person name="Bhattacharya S.S."/>
            <person name="Shirouzu T."/>
            <person name="Yoshinaga Y."/>
            <person name="Martin F.M."/>
            <person name="Grigoriev I.V."/>
            <person name="Hibbett D.S."/>
        </authorList>
    </citation>
    <scope>NUCLEOTIDE SEQUENCE [LARGE SCALE GENOMIC DNA]</scope>
    <source>
        <strain evidence="1 2">TUFC12733</strain>
    </source>
</reference>
<accession>A0A167GWB5</accession>
<evidence type="ECO:0000313" key="1">
    <source>
        <dbReference type="EMBL" id="KZO90977.1"/>
    </source>
</evidence>